<sequence>MIFETFFSVYLVQLSISFSPENFMTCLNEEKFSTPSGDLDCKLSCHCSSDDQKEVRNVYVGCEKCCCPDINCKRIEKALQETTERLNSTLHRNQKLIKDNGNLKKKSEETVNQLENTVTALIIAICLVTFVLLVIIGTFIFIFLSKNRLKQFIIRYIHTSNVTTDCEGRRESKAVTVENIAFLKKETNV</sequence>
<proteinExistence type="predicted"/>
<dbReference type="RefSeq" id="XP_065660688.1">
    <property type="nucleotide sequence ID" value="XM_065804616.1"/>
</dbReference>
<evidence type="ECO:0000256" key="1">
    <source>
        <dbReference type="SAM" id="Phobius"/>
    </source>
</evidence>
<reference evidence="3" key="1">
    <citation type="submission" date="2025-08" db="UniProtKB">
        <authorList>
            <consortium name="RefSeq"/>
        </authorList>
    </citation>
    <scope>IDENTIFICATION</scope>
</reference>
<accession>A0ABM4CG35</accession>
<keyword evidence="1" id="KW-0812">Transmembrane</keyword>
<keyword evidence="1" id="KW-1133">Transmembrane helix</keyword>
<organism evidence="2 3">
    <name type="scientific">Hydra vulgaris</name>
    <name type="common">Hydra</name>
    <name type="synonym">Hydra attenuata</name>
    <dbReference type="NCBI Taxonomy" id="6087"/>
    <lineage>
        <taxon>Eukaryota</taxon>
        <taxon>Metazoa</taxon>
        <taxon>Cnidaria</taxon>
        <taxon>Hydrozoa</taxon>
        <taxon>Hydroidolina</taxon>
        <taxon>Anthoathecata</taxon>
        <taxon>Aplanulata</taxon>
        <taxon>Hydridae</taxon>
        <taxon>Hydra</taxon>
    </lineage>
</organism>
<evidence type="ECO:0000313" key="3">
    <source>
        <dbReference type="RefSeq" id="XP_065660688.1"/>
    </source>
</evidence>
<feature type="transmembrane region" description="Helical" evidence="1">
    <location>
        <begin position="120"/>
        <end position="144"/>
    </location>
</feature>
<name>A0ABM4CG35_HYDVU</name>
<gene>
    <name evidence="3" type="primary">LOC136084524</name>
</gene>
<keyword evidence="1" id="KW-0472">Membrane</keyword>
<protein>
    <submittedName>
        <fullName evidence="3">Uncharacterized protein LOC136084524 isoform X2</fullName>
    </submittedName>
</protein>
<dbReference type="GeneID" id="136084524"/>
<evidence type="ECO:0000313" key="2">
    <source>
        <dbReference type="Proteomes" id="UP001652625"/>
    </source>
</evidence>
<dbReference type="Proteomes" id="UP001652625">
    <property type="component" value="Chromosome 09"/>
</dbReference>
<keyword evidence="2" id="KW-1185">Reference proteome</keyword>